<feature type="compositionally biased region" description="Gly residues" evidence="1">
    <location>
        <begin position="207"/>
        <end position="216"/>
    </location>
</feature>
<dbReference type="InterPro" id="IPR052907">
    <property type="entry name" value="Beta-lactamase/esterase"/>
</dbReference>
<proteinExistence type="predicted"/>
<gene>
    <name evidence="3" type="ORF">F5972_06605</name>
</gene>
<reference evidence="3 4" key="1">
    <citation type="submission" date="2019-09" db="EMBL/GenBank/DDBJ databases">
        <title>Screening of Novel Bioactive Compounds from Soil-Associated.</title>
        <authorList>
            <person name="Gong X."/>
        </authorList>
    </citation>
    <scope>NUCLEOTIDE SEQUENCE [LARGE SCALE GENOMIC DNA]</scope>
    <source>
        <strain evidence="3 4">Gxj-6</strain>
    </source>
</reference>
<accession>A0A5J5KAX6</accession>
<evidence type="ECO:0000313" key="4">
    <source>
        <dbReference type="Proteomes" id="UP000327011"/>
    </source>
</evidence>
<feature type="domain" description="Beta-lactamase-related" evidence="2">
    <location>
        <begin position="20"/>
        <end position="353"/>
    </location>
</feature>
<organism evidence="3 4">
    <name type="scientific">Microbispora cellulosiformans</name>
    <dbReference type="NCBI Taxonomy" id="2614688"/>
    <lineage>
        <taxon>Bacteria</taxon>
        <taxon>Bacillati</taxon>
        <taxon>Actinomycetota</taxon>
        <taxon>Actinomycetes</taxon>
        <taxon>Streptosporangiales</taxon>
        <taxon>Streptosporangiaceae</taxon>
        <taxon>Microbispora</taxon>
    </lineage>
</organism>
<dbReference type="RefSeq" id="WP_150932080.1">
    <property type="nucleotide sequence ID" value="NZ_VYTZ01000002.1"/>
</dbReference>
<dbReference type="Pfam" id="PF00144">
    <property type="entry name" value="Beta-lactamase"/>
    <property type="match status" value="1"/>
</dbReference>
<evidence type="ECO:0000313" key="3">
    <source>
        <dbReference type="EMBL" id="KAA9380768.1"/>
    </source>
</evidence>
<dbReference type="Proteomes" id="UP000327011">
    <property type="component" value="Unassembled WGS sequence"/>
</dbReference>
<dbReference type="EMBL" id="VYTZ01000002">
    <property type="protein sequence ID" value="KAA9380768.1"/>
    <property type="molecule type" value="Genomic_DNA"/>
</dbReference>
<dbReference type="Gene3D" id="3.40.710.10">
    <property type="entry name" value="DD-peptidase/beta-lactamase superfamily"/>
    <property type="match status" value="1"/>
</dbReference>
<keyword evidence="4" id="KW-1185">Reference proteome</keyword>
<dbReference type="PANTHER" id="PTHR43319">
    <property type="entry name" value="BETA-LACTAMASE-RELATED"/>
    <property type="match status" value="1"/>
</dbReference>
<comment type="caution">
    <text evidence="3">The sequence shown here is derived from an EMBL/GenBank/DDBJ whole genome shotgun (WGS) entry which is preliminary data.</text>
</comment>
<dbReference type="InterPro" id="IPR001466">
    <property type="entry name" value="Beta-lactam-related"/>
</dbReference>
<sequence length="379" mass="39957">MWCDPAFRPVAEAFRQVCEGRPGGAAVAVYAGGRLVVDLWHGTADRDGHRAWERDTVVNVFSASKGVLATLAHLYAQRGLLDLDAPVARYWPGFATPTTVADLLAHRSGLPAVRRTLPPGSLFDWNAMTGALAAETPWWSPGERHGYHAVTFGWLVGEVLRRIGGRPVRDLVRDELRVPGLSIGLPAAQAGRAAYLAPPEAAPEEAGQGGQEGGQGAAAPALASAMADPGSITMKAFCNPPEQLTPGLVNTARWRSAEIPASNGHAHARALATLYGRLVVGEILSADVLGRAVEPRSEGRDEVLLADTRFALGYMLPCEIRPFAPDPRAFGHSGSGGALAFGDPDAGIALAYTPSHLITSPAGPDPRWEPLVAALYACL</sequence>
<evidence type="ECO:0000259" key="2">
    <source>
        <dbReference type="Pfam" id="PF00144"/>
    </source>
</evidence>
<dbReference type="AlphaFoldDB" id="A0A5J5KAX6"/>
<feature type="region of interest" description="Disordered" evidence="1">
    <location>
        <begin position="198"/>
        <end position="222"/>
    </location>
</feature>
<evidence type="ECO:0000256" key="1">
    <source>
        <dbReference type="SAM" id="MobiDB-lite"/>
    </source>
</evidence>
<dbReference type="SUPFAM" id="SSF56601">
    <property type="entry name" value="beta-lactamase/transpeptidase-like"/>
    <property type="match status" value="1"/>
</dbReference>
<dbReference type="InterPro" id="IPR012338">
    <property type="entry name" value="Beta-lactam/transpept-like"/>
</dbReference>
<name>A0A5J5KAX6_9ACTN</name>
<dbReference type="PANTHER" id="PTHR43319:SF3">
    <property type="entry name" value="BETA-LACTAMASE-RELATED DOMAIN-CONTAINING PROTEIN"/>
    <property type="match status" value="1"/>
</dbReference>
<protein>
    <submittedName>
        <fullName evidence="3">Beta-lactamase family protein</fullName>
    </submittedName>
</protein>